<evidence type="ECO:0000256" key="1">
    <source>
        <dbReference type="SAM" id="MobiDB-lite"/>
    </source>
</evidence>
<dbReference type="SUPFAM" id="SSF51445">
    <property type="entry name" value="(Trans)glycosidases"/>
    <property type="match status" value="1"/>
</dbReference>
<sequence length="332" mass="37536">MAPVPPKDADTPRVVVYYQTIHQRGKYISMMELARAGATHIIIAAVHLHADDPHRIHINDDPPNATKYDTMWKEKKQLEKEGVEFMCMLGGHAPGCYTKDTLDAPNRETFLKYYEPLRDMLRDYGFHGIDLDVEQAMTTPGIVRLVDQLRADFGKHFYITLTPVATALMGLPHMSGFDYFDLDEQRGDKISWYNVQFYNNWGNIESLDTILLLGWKPRKIVLGVLTSGENGSTRPPPFTDMKRAMDKAQDTYGQIGGVFGWEYFNSLPGGRERPWLWTEEIRKILPVGPPKEPTDPGSKAAGCNDPSRADEEGEAELPHNFEYDSDGIEGEA</sequence>
<evidence type="ECO:0000259" key="2">
    <source>
        <dbReference type="PROSITE" id="PS51910"/>
    </source>
</evidence>
<name>A0AAD5RR92_9PEZI</name>
<accession>A0AAD5RR92</accession>
<dbReference type="PANTHER" id="PTHR45708">
    <property type="entry name" value="ENDOCHITINASE"/>
    <property type="match status" value="1"/>
</dbReference>
<dbReference type="AlphaFoldDB" id="A0AAD5RR92"/>
<keyword evidence="4" id="KW-1185">Reference proteome</keyword>
<dbReference type="GO" id="GO:0005576">
    <property type="term" value="C:extracellular region"/>
    <property type="evidence" value="ECO:0007669"/>
    <property type="project" value="TreeGrafter"/>
</dbReference>
<organism evidence="3 4">
    <name type="scientific">Zalerion maritima</name>
    <dbReference type="NCBI Taxonomy" id="339359"/>
    <lineage>
        <taxon>Eukaryota</taxon>
        <taxon>Fungi</taxon>
        <taxon>Dikarya</taxon>
        <taxon>Ascomycota</taxon>
        <taxon>Pezizomycotina</taxon>
        <taxon>Sordariomycetes</taxon>
        <taxon>Lulworthiomycetidae</taxon>
        <taxon>Lulworthiales</taxon>
        <taxon>Lulworthiaceae</taxon>
        <taxon>Zalerion</taxon>
    </lineage>
</organism>
<feature type="compositionally biased region" description="Acidic residues" evidence="1">
    <location>
        <begin position="323"/>
        <end position="332"/>
    </location>
</feature>
<dbReference type="InterPro" id="IPR017853">
    <property type="entry name" value="GH"/>
</dbReference>
<dbReference type="PROSITE" id="PS51910">
    <property type="entry name" value="GH18_2"/>
    <property type="match status" value="1"/>
</dbReference>
<dbReference type="GO" id="GO:0004568">
    <property type="term" value="F:chitinase activity"/>
    <property type="evidence" value="ECO:0007669"/>
    <property type="project" value="TreeGrafter"/>
</dbReference>
<dbReference type="Pfam" id="PF00704">
    <property type="entry name" value="Glyco_hydro_18"/>
    <property type="match status" value="1"/>
</dbReference>
<reference evidence="3" key="1">
    <citation type="submission" date="2022-07" db="EMBL/GenBank/DDBJ databases">
        <title>Draft genome sequence of Zalerion maritima ATCC 34329, a (micro)plastics degrading marine fungus.</title>
        <authorList>
            <person name="Paco A."/>
            <person name="Goncalves M.F.M."/>
            <person name="Rocha-Santos T.A.P."/>
            <person name="Alves A."/>
        </authorList>
    </citation>
    <scope>NUCLEOTIDE SEQUENCE</scope>
    <source>
        <strain evidence="3">ATCC 34329</strain>
    </source>
</reference>
<comment type="caution">
    <text evidence="3">The sequence shown here is derived from an EMBL/GenBank/DDBJ whole genome shotgun (WGS) entry which is preliminary data.</text>
</comment>
<evidence type="ECO:0000313" key="4">
    <source>
        <dbReference type="Proteomes" id="UP001201980"/>
    </source>
</evidence>
<dbReference type="InterPro" id="IPR050542">
    <property type="entry name" value="Glycosyl_Hydrlase18_Chitinase"/>
</dbReference>
<dbReference type="GO" id="GO:0005975">
    <property type="term" value="P:carbohydrate metabolic process"/>
    <property type="evidence" value="ECO:0007669"/>
    <property type="project" value="InterPro"/>
</dbReference>
<dbReference type="InterPro" id="IPR001223">
    <property type="entry name" value="Glyco_hydro18_cat"/>
</dbReference>
<dbReference type="Gene3D" id="3.20.20.80">
    <property type="entry name" value="Glycosidases"/>
    <property type="match status" value="1"/>
</dbReference>
<gene>
    <name evidence="3" type="ORF">MKZ38_000627</name>
</gene>
<evidence type="ECO:0000313" key="3">
    <source>
        <dbReference type="EMBL" id="KAJ2902381.1"/>
    </source>
</evidence>
<feature type="region of interest" description="Disordered" evidence="1">
    <location>
        <begin position="286"/>
        <end position="332"/>
    </location>
</feature>
<protein>
    <recommendedName>
        <fullName evidence="2">GH18 domain-containing protein</fullName>
    </recommendedName>
</protein>
<dbReference type="Proteomes" id="UP001201980">
    <property type="component" value="Unassembled WGS sequence"/>
</dbReference>
<feature type="domain" description="GH18" evidence="2">
    <location>
        <begin position="12"/>
        <end position="288"/>
    </location>
</feature>
<dbReference type="PANTHER" id="PTHR45708:SF60">
    <property type="entry name" value="III CHITINASE, PUTATIVE (AFU_ORTHOLOGUE AFUA_5G03850)-RELATED"/>
    <property type="match status" value="1"/>
</dbReference>
<dbReference type="EMBL" id="JAKWBI020000114">
    <property type="protein sequence ID" value="KAJ2902381.1"/>
    <property type="molecule type" value="Genomic_DNA"/>
</dbReference>
<proteinExistence type="predicted"/>